<dbReference type="PANTHER" id="PTHR31561">
    <property type="entry name" value="3-KETOACYL-COA SYNTHASE"/>
    <property type="match status" value="1"/>
</dbReference>
<evidence type="ECO:0000256" key="1">
    <source>
        <dbReference type="ARBA" id="ARBA00023315"/>
    </source>
</evidence>
<keyword evidence="2" id="KW-0408">Iron</keyword>
<keyword evidence="2" id="KW-0560">Oxidoreductase</keyword>
<organism evidence="4 5">
    <name type="scientific">Eleusine coracana subsp. coracana</name>
    <dbReference type="NCBI Taxonomy" id="191504"/>
    <lineage>
        <taxon>Eukaryota</taxon>
        <taxon>Viridiplantae</taxon>
        <taxon>Streptophyta</taxon>
        <taxon>Embryophyta</taxon>
        <taxon>Tracheophyta</taxon>
        <taxon>Spermatophyta</taxon>
        <taxon>Magnoliopsida</taxon>
        <taxon>Liliopsida</taxon>
        <taxon>Poales</taxon>
        <taxon>Poaceae</taxon>
        <taxon>PACMAD clade</taxon>
        <taxon>Chloridoideae</taxon>
        <taxon>Cynodonteae</taxon>
        <taxon>Eleusininae</taxon>
        <taxon>Eleusine</taxon>
    </lineage>
</organism>
<proteinExistence type="inferred from homology"/>
<dbReference type="GO" id="GO:0020037">
    <property type="term" value="F:heme binding"/>
    <property type="evidence" value="ECO:0007669"/>
    <property type="project" value="InterPro"/>
</dbReference>
<dbReference type="GO" id="GO:0004497">
    <property type="term" value="F:monooxygenase activity"/>
    <property type="evidence" value="ECO:0007669"/>
    <property type="project" value="UniProtKB-KW"/>
</dbReference>
<evidence type="ECO:0000313" key="4">
    <source>
        <dbReference type="EMBL" id="GJN18680.1"/>
    </source>
</evidence>
<keyword evidence="5" id="KW-1185">Reference proteome</keyword>
<dbReference type="GO" id="GO:0016747">
    <property type="term" value="F:acyltransferase activity, transferring groups other than amino-acyl groups"/>
    <property type="evidence" value="ECO:0007669"/>
    <property type="project" value="InterPro"/>
</dbReference>
<dbReference type="InterPro" id="IPR016039">
    <property type="entry name" value="Thiolase-like"/>
</dbReference>
<evidence type="ECO:0000259" key="3">
    <source>
        <dbReference type="Pfam" id="PF08392"/>
    </source>
</evidence>
<keyword evidence="2" id="KW-0503">Monooxygenase</keyword>
<dbReference type="InterPro" id="IPR012392">
    <property type="entry name" value="3-ktacl-CoA_syn"/>
</dbReference>
<dbReference type="Pfam" id="PF00067">
    <property type="entry name" value="p450"/>
    <property type="match status" value="1"/>
</dbReference>
<name>A0AAV5E7U1_ELECO</name>
<comment type="caution">
    <text evidence="4">The sequence shown here is derived from an EMBL/GenBank/DDBJ whole genome shotgun (WGS) entry which is preliminary data.</text>
</comment>
<evidence type="ECO:0000313" key="5">
    <source>
        <dbReference type="Proteomes" id="UP001054889"/>
    </source>
</evidence>
<sequence>MLTILGASALATLWRIWRPRDVYLVDYGCFRGEPSYRLPIASAIEHGQHMSDLITEENAKFMIRLHERSGIGEETSIPDSYRYLPPERSIEAAREEAELVILSAVDDVFARTTVKPEEIDALIVACSFTTLTPTSSDRIVNRCKLRADVQSVNLSGMGCSAALIEIGLARNLLRVGPTGKHVVVVSTEILSSQFYMGSKREMLVPNVLFRMGAAALIMSNSPERARFRLGTVVRRLTAARDADYRCAFQEEDDEGITGINLSKDLPAVAGNALKDNIMAFAPLVLPASELLRVVISLLKQKLGRSEVTPYLPSFHKRGARTAPSSCRSGGSPAMAKAAGLGYKPSYKFISFNAGPRTCLGKDLTFVQMKVAAAAVLWNFASSSC</sequence>
<comment type="similarity">
    <text evidence="2">Belongs to the cytochrome P450 family.</text>
</comment>
<keyword evidence="1" id="KW-0012">Acyltransferase</keyword>
<gene>
    <name evidence="4" type="primary">gb05867</name>
    <name evidence="4" type="ORF">PR202_gb05867</name>
</gene>
<dbReference type="Proteomes" id="UP001054889">
    <property type="component" value="Unassembled WGS sequence"/>
</dbReference>
<dbReference type="InterPro" id="IPR036396">
    <property type="entry name" value="Cyt_P450_sf"/>
</dbReference>
<reference evidence="4" key="2">
    <citation type="submission" date="2021-12" db="EMBL/GenBank/DDBJ databases">
        <title>Resequencing data analysis of finger millet.</title>
        <authorList>
            <person name="Hatakeyama M."/>
            <person name="Aluri S."/>
            <person name="Balachadran M.T."/>
            <person name="Sivarajan S.R."/>
            <person name="Poveda L."/>
            <person name="Shimizu-Inatsugi R."/>
            <person name="Schlapbach R."/>
            <person name="Sreeman S.M."/>
            <person name="Shimizu K.K."/>
        </authorList>
    </citation>
    <scope>NUCLEOTIDE SEQUENCE</scope>
</reference>
<dbReference type="GO" id="GO:0016705">
    <property type="term" value="F:oxidoreductase activity, acting on paired donors, with incorporation or reduction of molecular oxygen"/>
    <property type="evidence" value="ECO:0007669"/>
    <property type="project" value="InterPro"/>
</dbReference>
<dbReference type="InterPro" id="IPR017972">
    <property type="entry name" value="Cyt_P450_CS"/>
</dbReference>
<reference evidence="4" key="1">
    <citation type="journal article" date="2018" name="DNA Res.">
        <title>Multiple hybrid de novo genome assembly of finger millet, an orphan allotetraploid crop.</title>
        <authorList>
            <person name="Hatakeyama M."/>
            <person name="Aluri S."/>
            <person name="Balachadran M.T."/>
            <person name="Sivarajan S.R."/>
            <person name="Patrignani A."/>
            <person name="Gruter S."/>
            <person name="Poveda L."/>
            <person name="Shimizu-Inatsugi R."/>
            <person name="Baeten J."/>
            <person name="Francoijs K.J."/>
            <person name="Nataraja K.N."/>
            <person name="Reddy Y.A.N."/>
            <person name="Phadnis S."/>
            <person name="Ravikumar R.L."/>
            <person name="Schlapbach R."/>
            <person name="Sreeman S.M."/>
            <person name="Shimizu K.K."/>
        </authorList>
    </citation>
    <scope>NUCLEOTIDE SEQUENCE</scope>
</reference>
<accession>A0AAV5E7U1</accession>
<dbReference type="GO" id="GO:0016020">
    <property type="term" value="C:membrane"/>
    <property type="evidence" value="ECO:0007669"/>
    <property type="project" value="InterPro"/>
</dbReference>
<keyword evidence="2" id="KW-0479">Metal-binding</keyword>
<dbReference type="Gene3D" id="3.40.47.10">
    <property type="match status" value="1"/>
</dbReference>
<dbReference type="Pfam" id="PF08392">
    <property type="entry name" value="FAE1_CUT1_RppA"/>
    <property type="match status" value="1"/>
</dbReference>
<dbReference type="Gene3D" id="1.10.630.10">
    <property type="entry name" value="Cytochrome P450"/>
    <property type="match status" value="1"/>
</dbReference>
<dbReference type="EMBL" id="BQKI01000073">
    <property type="protein sequence ID" value="GJN18680.1"/>
    <property type="molecule type" value="Genomic_DNA"/>
</dbReference>
<keyword evidence="2" id="KW-0349">Heme</keyword>
<dbReference type="AlphaFoldDB" id="A0AAV5E7U1"/>
<dbReference type="InterPro" id="IPR013601">
    <property type="entry name" value="FAE1_typ3_polyketide_synth"/>
</dbReference>
<evidence type="ECO:0000256" key="2">
    <source>
        <dbReference type="RuleBase" id="RU000461"/>
    </source>
</evidence>
<dbReference type="GO" id="GO:0005506">
    <property type="term" value="F:iron ion binding"/>
    <property type="evidence" value="ECO:0007669"/>
    <property type="project" value="InterPro"/>
</dbReference>
<dbReference type="InterPro" id="IPR001128">
    <property type="entry name" value="Cyt_P450"/>
</dbReference>
<keyword evidence="1" id="KW-0808">Transferase</keyword>
<dbReference type="PROSITE" id="PS00086">
    <property type="entry name" value="CYTOCHROME_P450"/>
    <property type="match status" value="1"/>
</dbReference>
<feature type="domain" description="FAE" evidence="3">
    <location>
        <begin position="17"/>
        <end position="302"/>
    </location>
</feature>
<protein>
    <recommendedName>
        <fullName evidence="3">FAE domain-containing protein</fullName>
    </recommendedName>
</protein>
<dbReference type="GO" id="GO:0006633">
    <property type="term" value="P:fatty acid biosynthetic process"/>
    <property type="evidence" value="ECO:0007669"/>
    <property type="project" value="InterPro"/>
</dbReference>
<dbReference type="SUPFAM" id="SSF48264">
    <property type="entry name" value="Cytochrome P450"/>
    <property type="match status" value="1"/>
</dbReference>
<dbReference type="SUPFAM" id="SSF53901">
    <property type="entry name" value="Thiolase-like"/>
    <property type="match status" value="1"/>
</dbReference>